<evidence type="ECO:0000256" key="1">
    <source>
        <dbReference type="SAM" id="SignalP"/>
    </source>
</evidence>
<proteinExistence type="predicted"/>
<accession>A0A7S9HER6</accession>
<keyword evidence="3" id="KW-1185">Reference proteome</keyword>
<protein>
    <submittedName>
        <fullName evidence="2">DUF3108 domain-containing protein</fullName>
    </submittedName>
</protein>
<evidence type="ECO:0000313" key="3">
    <source>
        <dbReference type="Proteomes" id="UP000595095"/>
    </source>
</evidence>
<dbReference type="InterPro" id="IPR021457">
    <property type="entry name" value="DUF3108"/>
</dbReference>
<dbReference type="EMBL" id="CP064795">
    <property type="protein sequence ID" value="QPG07162.1"/>
    <property type="molecule type" value="Genomic_DNA"/>
</dbReference>
<dbReference type="KEGG" id="smaa:IT774_07120"/>
<name>A0A7S9HER6_9ALTE</name>
<reference evidence="2 3" key="1">
    <citation type="submission" date="2020-11" db="EMBL/GenBank/DDBJ databases">
        <title>Complete genome sequence for Salinimonas sp. strain G2-b.</title>
        <authorList>
            <person name="Park S.-J."/>
        </authorList>
    </citation>
    <scope>NUCLEOTIDE SEQUENCE [LARGE SCALE GENOMIC DNA]</scope>
    <source>
        <strain evidence="2 3">G2-b</strain>
    </source>
</reference>
<feature type="signal peptide" evidence="1">
    <location>
        <begin position="1"/>
        <end position="39"/>
    </location>
</feature>
<dbReference type="AlphaFoldDB" id="A0A7S9HER6"/>
<gene>
    <name evidence="2" type="ORF">IT774_07120</name>
</gene>
<feature type="chain" id="PRO_5033043994" evidence="1">
    <location>
        <begin position="40"/>
        <end position="252"/>
    </location>
</feature>
<dbReference type="Proteomes" id="UP000595095">
    <property type="component" value="Chromosome"/>
</dbReference>
<evidence type="ECO:0000313" key="2">
    <source>
        <dbReference type="EMBL" id="QPG07162.1"/>
    </source>
</evidence>
<keyword evidence="1" id="KW-0732">Signal</keyword>
<sequence>MQNNKAILDHETIPRRVTQTIKHGLTALLLAAASSSVMAQKLPAPEPFKATYIAYKWGDDVGEANMHLEVLSDNQYSLTYSSDVSKFFLSDERFEHSIFFIEDSELVPSQYHYKRTGTGPDAQLSLAFNKTPKPQIAIKNGETLAWQGELDNQLYRLDIARQLAAGNHDLAYDFVNYRGEKRHYGIDILGEETLSLPYGVLDTIKVKLVRDSKTRETFAWFAPELNYQLVRLQQFKDGDEQGDIKLAEYTTR</sequence>
<dbReference type="Pfam" id="PF11306">
    <property type="entry name" value="DUF3108"/>
    <property type="match status" value="1"/>
</dbReference>
<organism evidence="2 3">
    <name type="scientific">Salinimonas marina</name>
    <dbReference type="NCBI Taxonomy" id="2785918"/>
    <lineage>
        <taxon>Bacteria</taxon>
        <taxon>Pseudomonadati</taxon>
        <taxon>Pseudomonadota</taxon>
        <taxon>Gammaproteobacteria</taxon>
        <taxon>Alteromonadales</taxon>
        <taxon>Alteromonadaceae</taxon>
        <taxon>Alteromonas/Salinimonas group</taxon>
        <taxon>Salinimonas</taxon>
    </lineage>
</organism>